<evidence type="ECO:0000313" key="2">
    <source>
        <dbReference type="Proteomes" id="UP000295192"/>
    </source>
</evidence>
<sequence length="168" mass="19319">MVTYKKVTECIDKLHVDNANLTLVVECLTKFGNQTAYFEHTLWKVELLQRRVQGLTNIISQTKTVYVPSPYENIDDVLKIEGSVASYSCPQKLFVVQAIRRKLEQVYMMNGIQSTLFKWPYKRKRPEKDIKQVQKSRLDDGANTKSADYSELTCLILLAIGNKSREAP</sequence>
<organism evidence="1 2">
    <name type="scientific">Drosophila navojoa</name>
    <name type="common">Fruit fly</name>
    <dbReference type="NCBI Taxonomy" id="7232"/>
    <lineage>
        <taxon>Eukaryota</taxon>
        <taxon>Metazoa</taxon>
        <taxon>Ecdysozoa</taxon>
        <taxon>Arthropoda</taxon>
        <taxon>Hexapoda</taxon>
        <taxon>Insecta</taxon>
        <taxon>Pterygota</taxon>
        <taxon>Neoptera</taxon>
        <taxon>Endopterygota</taxon>
        <taxon>Diptera</taxon>
        <taxon>Brachycera</taxon>
        <taxon>Muscomorpha</taxon>
        <taxon>Ephydroidea</taxon>
        <taxon>Drosophilidae</taxon>
        <taxon>Drosophila</taxon>
    </lineage>
</organism>
<comment type="caution">
    <text evidence="1">The sequence shown here is derived from an EMBL/GenBank/DDBJ whole genome shotgun (WGS) entry which is preliminary data.</text>
</comment>
<dbReference type="Proteomes" id="UP000295192">
    <property type="component" value="Unassembled WGS sequence"/>
</dbReference>
<proteinExistence type="predicted"/>
<evidence type="ECO:0000313" key="1">
    <source>
        <dbReference type="EMBL" id="TDG43720.1"/>
    </source>
</evidence>
<dbReference type="AlphaFoldDB" id="A0A484B6M4"/>
<gene>
    <name evidence="1" type="ORF">AWZ03_009848</name>
</gene>
<protein>
    <submittedName>
        <fullName evidence="1">Uncharacterized protein</fullName>
    </submittedName>
</protein>
<reference evidence="1 2" key="1">
    <citation type="journal article" date="2019" name="J. Hered.">
        <title>An Improved Genome Assembly for Drosophila navojoa, the Basal Species in the mojavensis Cluster.</title>
        <authorList>
            <person name="Vanderlinde T."/>
            <person name="Dupim E.G."/>
            <person name="Nazario-Yepiz N.O."/>
            <person name="Carvalho A.B."/>
        </authorList>
    </citation>
    <scope>NUCLEOTIDE SEQUENCE [LARGE SCALE GENOMIC DNA]</scope>
    <source>
        <strain evidence="1">Navoj_Jal97</strain>
        <tissue evidence="1">Whole organism</tissue>
    </source>
</reference>
<accession>A0A484B6M4</accession>
<dbReference type="OMA" id="RFSECAS"/>
<dbReference type="EMBL" id="LSRL02000137">
    <property type="protein sequence ID" value="TDG43720.1"/>
    <property type="molecule type" value="Genomic_DNA"/>
</dbReference>
<keyword evidence="2" id="KW-1185">Reference proteome</keyword>
<name>A0A484B6M4_DRONA</name>